<dbReference type="RefSeq" id="WP_007067853.1">
    <property type="nucleotide sequence ID" value="NZ_DS022272.1"/>
</dbReference>
<evidence type="ECO:0000313" key="2">
    <source>
        <dbReference type="Proteomes" id="UP000004310"/>
    </source>
</evidence>
<organism evidence="1 2">
    <name type="scientific">Fulvimarina pelagi HTCC2506</name>
    <dbReference type="NCBI Taxonomy" id="314231"/>
    <lineage>
        <taxon>Bacteria</taxon>
        <taxon>Pseudomonadati</taxon>
        <taxon>Pseudomonadota</taxon>
        <taxon>Alphaproteobacteria</taxon>
        <taxon>Hyphomicrobiales</taxon>
        <taxon>Aurantimonadaceae</taxon>
        <taxon>Fulvimarina</taxon>
    </lineage>
</organism>
<dbReference type="HOGENOM" id="CLU_034348_1_0_5"/>
<proteinExistence type="predicted"/>
<evidence type="ECO:0000313" key="1">
    <source>
        <dbReference type="EMBL" id="EAU41478.1"/>
    </source>
</evidence>
<keyword evidence="2" id="KW-1185">Reference proteome</keyword>
<comment type="caution">
    <text evidence="1">The sequence shown here is derived from an EMBL/GenBank/DDBJ whole genome shotgun (WGS) entry which is preliminary data.</text>
</comment>
<accession>Q0G4K3</accession>
<dbReference type="eggNOG" id="COG1029">
    <property type="taxonomic scope" value="Bacteria"/>
</dbReference>
<reference evidence="1 2" key="1">
    <citation type="journal article" date="2010" name="J. Bacteriol.">
        <title>Genome sequence of Fulvimarina pelagi HTCC2506T, a Mn(II)-oxidizing alphaproteobacterium possessing an aerobic anoxygenic photosynthetic gene cluster and Xanthorhodopsin.</title>
        <authorList>
            <person name="Kang I."/>
            <person name="Oh H.M."/>
            <person name="Lim S.I."/>
            <person name="Ferriera S."/>
            <person name="Giovannoni S.J."/>
            <person name="Cho J.C."/>
        </authorList>
    </citation>
    <scope>NUCLEOTIDE SEQUENCE [LARGE SCALE GENOMIC DNA]</scope>
    <source>
        <strain evidence="1 2">HTCC2506</strain>
    </source>
</reference>
<sequence length="372" mass="38881">MTTAWIDGQPVSSGEAIREAAKLLSMSRLPLVTGRFDDISALREAARVAGFSGGVLDHSDLGRVAPLIEALRDNGIIRISPGEVRRRADRVLVVGADPFAGSEAVFEQIFAVDPDLGAKAKGGQREIVLLGPDEPGRFSEVKGHVRTVGCPADQLGDAIGVLRAGLGGKPFGDGPFEEGAARALAGWLKDAAFAAIVFDATELDAISIESVAGLVSDLNAETRASALPLTAGSVYGAAEGAIWVTGFPLRTAFGRGDPEHDMMLNDGAWLISSGESDARIMLSYDETALDVADVPTILLSTAEEPAGEGARVIFKIGRPGVDHPMVHHEPRFGSFVSTPAEHHGMATNAADILSAIADQLGKAHHSNDEARA</sequence>
<dbReference type="Proteomes" id="UP000004310">
    <property type="component" value="Unassembled WGS sequence"/>
</dbReference>
<gene>
    <name evidence="1" type="ORF">FP2506_13634</name>
</gene>
<protein>
    <submittedName>
        <fullName evidence="1">Formylmethanofuran dehydrogenase</fullName>
    </submittedName>
</protein>
<name>Q0G4K3_9HYPH</name>
<dbReference type="EMBL" id="AATP01000002">
    <property type="protein sequence ID" value="EAU41478.1"/>
    <property type="molecule type" value="Genomic_DNA"/>
</dbReference>
<dbReference type="STRING" id="217511.GCA_001463845_02427"/>
<dbReference type="AlphaFoldDB" id="Q0G4K3"/>